<sequence length="77" mass="9080">MFLIVIGYFLFALCLFATLYILRTYDEPNKLHNWEIIMLVFLSAFWLPELITMVISFALAGPMLLGVRYLRRKSIFT</sequence>
<dbReference type="AlphaFoldDB" id="A0A6N6K0H2"/>
<keyword evidence="1" id="KW-1133">Transmembrane helix</keyword>
<accession>A0A6N6K0H2</accession>
<dbReference type="Proteomes" id="UP000468420">
    <property type="component" value="Unassembled WGS sequence"/>
</dbReference>
<name>A0A6N6K0H2_9ENTR</name>
<reference evidence="2 3" key="1">
    <citation type="submission" date="2018-08" db="EMBL/GenBank/DDBJ databases">
        <title>Complete genomic analysis of a Citrobacter pasteurii isolated from cockles (Cerastoderma edule) containing a new chromosomic qnrB allele.</title>
        <authorList>
            <person name="Rodrigues A."/>
            <person name="Baptista T."/>
            <person name="Quesada A."/>
            <person name="Campos M.J."/>
        </authorList>
    </citation>
    <scope>NUCLEOTIDE SEQUENCE [LARGE SCALE GENOMIC DNA]</scope>
    <source>
        <strain evidence="2 3">BA18</strain>
    </source>
</reference>
<proteinExistence type="predicted"/>
<evidence type="ECO:0000313" key="3">
    <source>
        <dbReference type="Proteomes" id="UP000468420"/>
    </source>
</evidence>
<evidence type="ECO:0000256" key="1">
    <source>
        <dbReference type="SAM" id="Phobius"/>
    </source>
</evidence>
<protein>
    <submittedName>
        <fullName evidence="2">Uncharacterized protein</fullName>
    </submittedName>
</protein>
<keyword evidence="1" id="KW-0812">Transmembrane</keyword>
<dbReference type="EMBL" id="QRDC01000013">
    <property type="protein sequence ID" value="KAA1276729.1"/>
    <property type="molecule type" value="Genomic_DNA"/>
</dbReference>
<feature type="transmembrane region" description="Helical" evidence="1">
    <location>
        <begin position="53"/>
        <end position="70"/>
    </location>
</feature>
<comment type="caution">
    <text evidence="2">The sequence shown here is derived from an EMBL/GenBank/DDBJ whole genome shotgun (WGS) entry which is preliminary data.</text>
</comment>
<feature type="transmembrane region" description="Helical" evidence="1">
    <location>
        <begin position="6"/>
        <end position="22"/>
    </location>
</feature>
<evidence type="ECO:0000313" key="2">
    <source>
        <dbReference type="EMBL" id="KAA1276729.1"/>
    </source>
</evidence>
<gene>
    <name evidence="2" type="ORF">DXF85_15335</name>
</gene>
<keyword evidence="1" id="KW-0472">Membrane</keyword>
<organism evidence="2 3">
    <name type="scientific">Citrobacter pasteurii</name>
    <dbReference type="NCBI Taxonomy" id="1563222"/>
    <lineage>
        <taxon>Bacteria</taxon>
        <taxon>Pseudomonadati</taxon>
        <taxon>Pseudomonadota</taxon>
        <taxon>Gammaproteobacteria</taxon>
        <taxon>Enterobacterales</taxon>
        <taxon>Enterobacteriaceae</taxon>
        <taxon>Citrobacter</taxon>
    </lineage>
</organism>